<dbReference type="STRING" id="579138.Zymop_0011"/>
<dbReference type="SUPFAM" id="SSF103481">
    <property type="entry name" value="Multidrug resistance efflux transporter EmrE"/>
    <property type="match status" value="2"/>
</dbReference>
<dbReference type="Proteomes" id="UP000000491">
    <property type="component" value="Chromosome"/>
</dbReference>
<dbReference type="PANTHER" id="PTHR32322:SF2">
    <property type="entry name" value="EAMA DOMAIN-CONTAINING PROTEIN"/>
    <property type="match status" value="1"/>
</dbReference>
<dbReference type="KEGG" id="zmp:Zymop_0011"/>
<feature type="transmembrane region" description="Helical" evidence="6">
    <location>
        <begin position="199"/>
        <end position="219"/>
    </location>
</feature>
<dbReference type="InterPro" id="IPR050638">
    <property type="entry name" value="AA-Vitamin_Transporters"/>
</dbReference>
<comment type="similarity">
    <text evidence="2">Belongs to the EamA transporter family.</text>
</comment>
<evidence type="ECO:0000256" key="5">
    <source>
        <dbReference type="ARBA" id="ARBA00023136"/>
    </source>
</evidence>
<evidence type="ECO:0000259" key="7">
    <source>
        <dbReference type="Pfam" id="PF00892"/>
    </source>
</evidence>
<dbReference type="eggNOG" id="COG0697">
    <property type="taxonomic scope" value="Bacteria"/>
</dbReference>
<gene>
    <name evidence="8" type="ordered locus">Zymop_0011</name>
</gene>
<sequence>MALTESEVQSNNNLRLTSPKVLIAFLLVTLIWSTTWFIIRGQLNTVPANWSVCYRFFIAGLMMFLFCRAKGYKITLDRGNQLFCMVSGLLLITASYGFVYAAESHITSGLVAVAFALVIIPNSFFARVFLGKKSSPYFVLGSALAGIGLGLLFRNQLGHFSSDTETRLGLGLSLLGVLSASLGEVLLATPRGRSHPMPVFLAWSMIWGSIGIGVVALFIDGAPVFDTSLPYLESLLYLTVFGSVLAFIFYFYVLQAVGPAMSAYSHVLIPIVAMGISTLFENYIWGISAIAGSGMVLLGLLLTLKSQQPNTPIPLETMIVD</sequence>
<dbReference type="InterPro" id="IPR000620">
    <property type="entry name" value="EamA_dom"/>
</dbReference>
<feature type="transmembrane region" description="Helical" evidence="6">
    <location>
        <begin position="168"/>
        <end position="187"/>
    </location>
</feature>
<dbReference type="AlphaFoldDB" id="F8ESU9"/>
<dbReference type="EMBL" id="CP002865">
    <property type="protein sequence ID" value="AEI36915.1"/>
    <property type="molecule type" value="Genomic_DNA"/>
</dbReference>
<dbReference type="PATRIC" id="fig|579138.3.peg.12"/>
<evidence type="ECO:0000313" key="8">
    <source>
        <dbReference type="EMBL" id="AEI36915.1"/>
    </source>
</evidence>
<reference evidence="8 9" key="1">
    <citation type="journal article" date="2011" name="J. Bacteriol.">
        <title>Genome sequence of the ethanol-producing Zymomonas mobilis subsp. pomaceae lectotype strain ATCC 29192.</title>
        <authorList>
            <person name="Kouvelis V.N."/>
            <person name="Davenport K.W."/>
            <person name="Brettin T.S."/>
            <person name="Bruce D."/>
            <person name="Detter C."/>
            <person name="Han C.S."/>
            <person name="Nolan M."/>
            <person name="Tapia R."/>
            <person name="Damoulaki A."/>
            <person name="Kyrpides N.C."/>
            <person name="Typas M.A."/>
            <person name="Pappas K.M."/>
        </authorList>
    </citation>
    <scope>NUCLEOTIDE SEQUENCE [LARGE SCALE GENOMIC DNA]</scope>
    <source>
        <strain evidence="9">ATCC 29192 / DSM 22645 / JCM 10191 / CCUG 17912 / NBRC 13757 / NCIMB 11200 / NRRL B-4491 / Barker I</strain>
    </source>
</reference>
<evidence type="ECO:0000256" key="3">
    <source>
        <dbReference type="ARBA" id="ARBA00022692"/>
    </source>
</evidence>
<feature type="transmembrane region" description="Helical" evidence="6">
    <location>
        <begin position="79"/>
        <end position="99"/>
    </location>
</feature>
<feature type="transmembrane region" description="Helical" evidence="6">
    <location>
        <begin position="234"/>
        <end position="253"/>
    </location>
</feature>
<feature type="domain" description="EamA" evidence="7">
    <location>
        <begin position="169"/>
        <end position="304"/>
    </location>
</feature>
<evidence type="ECO:0000256" key="6">
    <source>
        <dbReference type="SAM" id="Phobius"/>
    </source>
</evidence>
<evidence type="ECO:0000313" key="9">
    <source>
        <dbReference type="Proteomes" id="UP000000491"/>
    </source>
</evidence>
<keyword evidence="5 6" id="KW-0472">Membrane</keyword>
<evidence type="ECO:0000256" key="1">
    <source>
        <dbReference type="ARBA" id="ARBA00004141"/>
    </source>
</evidence>
<evidence type="ECO:0000256" key="2">
    <source>
        <dbReference type="ARBA" id="ARBA00007362"/>
    </source>
</evidence>
<dbReference type="RefSeq" id="WP_013933316.1">
    <property type="nucleotide sequence ID" value="NC_015709.1"/>
</dbReference>
<feature type="transmembrane region" description="Helical" evidence="6">
    <location>
        <begin position="105"/>
        <end position="125"/>
    </location>
</feature>
<dbReference type="GO" id="GO:0016020">
    <property type="term" value="C:membrane"/>
    <property type="evidence" value="ECO:0007669"/>
    <property type="project" value="UniProtKB-SubCell"/>
</dbReference>
<name>F8ESU9_ZYMMT</name>
<feature type="transmembrane region" description="Helical" evidence="6">
    <location>
        <begin position="137"/>
        <end position="156"/>
    </location>
</feature>
<comment type="subcellular location">
    <subcellularLocation>
        <location evidence="1">Membrane</location>
        <topology evidence="1">Multi-pass membrane protein</topology>
    </subcellularLocation>
</comment>
<dbReference type="HOGENOM" id="CLU_033863_5_3_5"/>
<protein>
    <recommendedName>
        <fullName evidence="7">EamA domain-containing protein</fullName>
    </recommendedName>
</protein>
<keyword evidence="3 6" id="KW-0812">Transmembrane</keyword>
<organism evidence="8 9">
    <name type="scientific">Zymomonas mobilis subsp. pomaceae (strain ATCC 29192 / DSM 22645 / JCM 10191 / CCUG 17912 / NBRC 13757 / NCIMB 11200 / NRRL B-4491 / Barker I)</name>
    <dbReference type="NCBI Taxonomy" id="579138"/>
    <lineage>
        <taxon>Bacteria</taxon>
        <taxon>Pseudomonadati</taxon>
        <taxon>Pseudomonadota</taxon>
        <taxon>Alphaproteobacteria</taxon>
        <taxon>Sphingomonadales</taxon>
        <taxon>Zymomonadaceae</taxon>
        <taxon>Zymomonas</taxon>
    </lineage>
</organism>
<feature type="transmembrane region" description="Helical" evidence="6">
    <location>
        <begin position="283"/>
        <end position="304"/>
    </location>
</feature>
<dbReference type="PANTHER" id="PTHR32322">
    <property type="entry name" value="INNER MEMBRANE TRANSPORTER"/>
    <property type="match status" value="1"/>
</dbReference>
<feature type="transmembrane region" description="Helical" evidence="6">
    <location>
        <begin position="45"/>
        <end position="67"/>
    </location>
</feature>
<dbReference type="InterPro" id="IPR037185">
    <property type="entry name" value="EmrE-like"/>
</dbReference>
<feature type="domain" description="EamA" evidence="7">
    <location>
        <begin position="22"/>
        <end position="153"/>
    </location>
</feature>
<evidence type="ECO:0000256" key="4">
    <source>
        <dbReference type="ARBA" id="ARBA00022989"/>
    </source>
</evidence>
<proteinExistence type="inferred from homology"/>
<feature type="transmembrane region" description="Helical" evidence="6">
    <location>
        <begin position="260"/>
        <end position="277"/>
    </location>
</feature>
<accession>F8ESU9</accession>
<dbReference type="Pfam" id="PF00892">
    <property type="entry name" value="EamA"/>
    <property type="match status" value="2"/>
</dbReference>
<keyword evidence="4 6" id="KW-1133">Transmembrane helix</keyword>
<feature type="transmembrane region" description="Helical" evidence="6">
    <location>
        <begin position="21"/>
        <end position="39"/>
    </location>
</feature>